<dbReference type="PATRIC" id="fig|1075402.3.peg.2502"/>
<feature type="transmembrane region" description="Helical" evidence="1">
    <location>
        <begin position="514"/>
        <end position="538"/>
    </location>
</feature>
<name>A0A1E7JZG3_9ACTN</name>
<organism evidence="2 3">
    <name type="scientific">Streptomyces oceani</name>
    <dbReference type="NCBI Taxonomy" id="1075402"/>
    <lineage>
        <taxon>Bacteria</taxon>
        <taxon>Bacillati</taxon>
        <taxon>Actinomycetota</taxon>
        <taxon>Actinomycetes</taxon>
        <taxon>Kitasatosporales</taxon>
        <taxon>Streptomycetaceae</taxon>
        <taxon>Streptomyces</taxon>
    </lineage>
</organism>
<accession>A0A1E7JZG3</accession>
<gene>
    <name evidence="2" type="ORF">AN216_17595</name>
</gene>
<dbReference type="RefSeq" id="WP_070197620.1">
    <property type="nucleotide sequence ID" value="NZ_LJGU01000132.1"/>
</dbReference>
<evidence type="ECO:0000256" key="1">
    <source>
        <dbReference type="SAM" id="Phobius"/>
    </source>
</evidence>
<protein>
    <submittedName>
        <fullName evidence="2">Oxidoreductase</fullName>
    </submittedName>
</protein>
<keyword evidence="3" id="KW-1185">Reference proteome</keyword>
<dbReference type="EMBL" id="LJGU01000132">
    <property type="protein sequence ID" value="OEU97061.1"/>
    <property type="molecule type" value="Genomic_DNA"/>
</dbReference>
<dbReference type="OrthoDB" id="5194370at2"/>
<proteinExistence type="predicted"/>
<dbReference type="Proteomes" id="UP000176101">
    <property type="component" value="Unassembled WGS sequence"/>
</dbReference>
<reference evidence="2 3" key="1">
    <citation type="journal article" date="2016" name="Front. Microbiol.">
        <title>Comparative Genomics Analysis of Streptomyces Species Reveals Their Adaptation to the Marine Environment and Their Diversity at the Genomic Level.</title>
        <authorList>
            <person name="Tian X."/>
            <person name="Zhang Z."/>
            <person name="Yang T."/>
            <person name="Chen M."/>
            <person name="Li J."/>
            <person name="Chen F."/>
            <person name="Yang J."/>
            <person name="Li W."/>
            <person name="Zhang B."/>
            <person name="Zhang Z."/>
            <person name="Wu J."/>
            <person name="Zhang C."/>
            <person name="Long L."/>
            <person name="Xiao J."/>
        </authorList>
    </citation>
    <scope>NUCLEOTIDE SEQUENCE [LARGE SCALE GENOMIC DNA]</scope>
    <source>
        <strain evidence="2 3">SCSIO 02100</strain>
    </source>
</reference>
<evidence type="ECO:0000313" key="2">
    <source>
        <dbReference type="EMBL" id="OEU97061.1"/>
    </source>
</evidence>
<keyword evidence="1" id="KW-1133">Transmembrane helix</keyword>
<keyword evidence="1" id="KW-0472">Membrane</keyword>
<comment type="caution">
    <text evidence="2">The sequence shown here is derived from an EMBL/GenBank/DDBJ whole genome shotgun (WGS) entry which is preliminary data.</text>
</comment>
<evidence type="ECO:0000313" key="3">
    <source>
        <dbReference type="Proteomes" id="UP000176101"/>
    </source>
</evidence>
<keyword evidence="1" id="KW-0812">Transmembrane</keyword>
<dbReference type="AlphaFoldDB" id="A0A1E7JZG3"/>
<sequence length="541" mass="59837">MSEPSGSDDPPAWLQPTTAEWGMWQAFRNGSAYDLRCGEPELDDPSSEHDWGPERTVRARVISTLLLPDHSPAALPGRVASLHLTGAYIIGTLNLAGGSVESYVELRHCRFAEELRMPETQLSTVRLVHCYLPRLEATRASVGGDLHLARCEIPDGVRLTDAGIGTDLVLNESRIGSRRRSRAIAADGLNVAQELKASLLATDGEVNLRGATVGGSLFMYGSVLRNDQGRYALNAPQLTVDQFAHFADDVPERQALTQGSTPATGTHLLPDGMGGAGRHRTKRFECHGGVKLDDGRFGSQLVLDNARFQLARDQELSLRRVTTPELCFTSQAPERGVIVLSGASVEKLVDKVGSWPRDERLWMAGFVYQELIPRGRFSLQQRLGWLATATPEYSPRPYEQLATVYRNRGEDAPARLVLLAKQRRRRETLPLAGKVWGYLQDWTVAYGYRPAQAALWMAVLWLLGMLLFSGDEPDPLKSGEAPEWNVALYTLDLLLPVITFGQDLAWRMDGWQQWASASMILLGWFLATTVAAGATRLLRRQ</sequence>
<dbReference type="STRING" id="1075402.AN216_17595"/>